<dbReference type="PANTHER" id="PTHR36449">
    <property type="entry name" value="ACETYLTRANSFERASE-RELATED"/>
    <property type="match status" value="1"/>
</dbReference>
<dbReference type="Proteomes" id="UP000009234">
    <property type="component" value="Chromosome"/>
</dbReference>
<name>F6DTW7_DESRL</name>
<feature type="domain" description="N-acetyltransferase" evidence="6">
    <location>
        <begin position="11"/>
        <end position="168"/>
    </location>
</feature>
<evidence type="ECO:0000256" key="1">
    <source>
        <dbReference type="ARBA" id="ARBA00022491"/>
    </source>
</evidence>
<dbReference type="eggNOG" id="ENOG50349QJ">
    <property type="taxonomic scope" value="Bacteria"/>
</dbReference>
<dbReference type="CDD" id="cd04301">
    <property type="entry name" value="NAT_SF"/>
    <property type="match status" value="1"/>
</dbReference>
<keyword evidence="8" id="KW-1185">Reference proteome</keyword>
<dbReference type="EMBL" id="CP002780">
    <property type="protein sequence ID" value="AEG58985.1"/>
    <property type="molecule type" value="Genomic_DNA"/>
</dbReference>
<protein>
    <recommendedName>
        <fullName evidence="6">N-acetyltransferase domain-containing protein</fullName>
    </recommendedName>
</protein>
<dbReference type="PANTHER" id="PTHR36449:SF1">
    <property type="entry name" value="ACETYLTRANSFERASE"/>
    <property type="match status" value="1"/>
</dbReference>
<dbReference type="InterPro" id="IPR016181">
    <property type="entry name" value="Acyl_CoA_acyltransferase"/>
</dbReference>
<dbReference type="InterPro" id="IPR000182">
    <property type="entry name" value="GNAT_dom"/>
</dbReference>
<dbReference type="GO" id="GO:0016747">
    <property type="term" value="F:acyltransferase activity, transferring groups other than amino-acyl groups"/>
    <property type="evidence" value="ECO:0007669"/>
    <property type="project" value="InterPro"/>
</dbReference>
<dbReference type="RefSeq" id="WP_013840759.1">
    <property type="nucleotide sequence ID" value="NC_015589.1"/>
</dbReference>
<keyword evidence="1" id="KW-0678">Repressor</keyword>
<organism evidence="7 8">
    <name type="scientific">Desulforamulus ruminis (strain ATCC 23193 / DSM 2154 / NCIMB 8452 / DL)</name>
    <name type="common">Desulfotomaculum ruminis</name>
    <dbReference type="NCBI Taxonomy" id="696281"/>
    <lineage>
        <taxon>Bacteria</taxon>
        <taxon>Bacillati</taxon>
        <taxon>Bacillota</taxon>
        <taxon>Clostridia</taxon>
        <taxon>Eubacteriales</taxon>
        <taxon>Peptococcaceae</taxon>
        <taxon>Desulforamulus</taxon>
    </lineage>
</organism>
<dbReference type="Gene3D" id="3.40.630.30">
    <property type="match status" value="1"/>
</dbReference>
<dbReference type="OrthoDB" id="9796381at2"/>
<evidence type="ECO:0000256" key="2">
    <source>
        <dbReference type="ARBA" id="ARBA00022649"/>
    </source>
</evidence>
<dbReference type="AlphaFoldDB" id="F6DTW7"/>
<evidence type="ECO:0000313" key="8">
    <source>
        <dbReference type="Proteomes" id="UP000009234"/>
    </source>
</evidence>
<reference evidence="8" key="1">
    <citation type="submission" date="2011-05" db="EMBL/GenBank/DDBJ databases">
        <title>Complete sequence of Desulfotomaculum ruminis DSM 2154.</title>
        <authorList>
            <person name="Lucas S."/>
            <person name="Copeland A."/>
            <person name="Lapidus A."/>
            <person name="Cheng J.-F."/>
            <person name="Goodwin L."/>
            <person name="Pitluck S."/>
            <person name="Lu M."/>
            <person name="Detter J.C."/>
            <person name="Han C."/>
            <person name="Tapia R."/>
            <person name="Land M."/>
            <person name="Hauser L."/>
            <person name="Kyrpides N."/>
            <person name="Ivanova N."/>
            <person name="Mikhailova N."/>
            <person name="Pagani I."/>
            <person name="Stams A.J.M."/>
            <person name="Plugge C.M."/>
            <person name="Muyzer G."/>
            <person name="Kuever J."/>
            <person name="Parshina S.N."/>
            <person name="Ivanova A.E."/>
            <person name="Nazina T.N."/>
            <person name="Brambilla E."/>
            <person name="Spring S."/>
            <person name="Klenk H.-P."/>
            <person name="Woyke T."/>
        </authorList>
    </citation>
    <scope>NUCLEOTIDE SEQUENCE [LARGE SCALE GENOMIC DNA]</scope>
    <source>
        <strain evidence="8">ATCC 23193 / DSM 2154 / NCIB 8452 / DL</strain>
    </source>
</reference>
<evidence type="ECO:0000256" key="3">
    <source>
        <dbReference type="ARBA" id="ARBA00022679"/>
    </source>
</evidence>
<evidence type="ECO:0000256" key="5">
    <source>
        <dbReference type="ARBA" id="ARBA00049880"/>
    </source>
</evidence>
<proteinExistence type="predicted"/>
<keyword evidence="4" id="KW-0012">Acyltransferase</keyword>
<reference evidence="7 8" key="2">
    <citation type="journal article" date="2012" name="Stand. Genomic Sci.">
        <title>Complete genome sequence of the sulfate-reducing firmicute Desulfotomaculum ruminis type strain (DL(T)).</title>
        <authorList>
            <person name="Spring S."/>
            <person name="Visser M."/>
            <person name="Lu M."/>
            <person name="Copeland A."/>
            <person name="Lapidus A."/>
            <person name="Lucas S."/>
            <person name="Cheng J.F."/>
            <person name="Han C."/>
            <person name="Tapia R."/>
            <person name="Goodwin L.A."/>
            <person name="Pitluck S."/>
            <person name="Ivanova N."/>
            <person name="Land M."/>
            <person name="Hauser L."/>
            <person name="Larimer F."/>
            <person name="Rohde M."/>
            <person name="Goker M."/>
            <person name="Detter J.C."/>
            <person name="Kyrpides N.C."/>
            <person name="Woyke T."/>
            <person name="Schaap P.J."/>
            <person name="Plugge C.M."/>
            <person name="Muyzer G."/>
            <person name="Kuever J."/>
            <person name="Pereira I.A."/>
            <person name="Parshina S.N."/>
            <person name="Bernier-Latmani R."/>
            <person name="Stams A.J."/>
            <person name="Klenk H.P."/>
        </authorList>
    </citation>
    <scope>NUCLEOTIDE SEQUENCE [LARGE SCALE GENOMIC DNA]</scope>
    <source>
        <strain evidence="8">ATCC 23193 / DSM 2154 / NCIB 8452 / DL</strain>
    </source>
</reference>
<evidence type="ECO:0000313" key="7">
    <source>
        <dbReference type="EMBL" id="AEG58985.1"/>
    </source>
</evidence>
<keyword evidence="2" id="KW-1277">Toxin-antitoxin system</keyword>
<dbReference type="Pfam" id="PF00583">
    <property type="entry name" value="Acetyltransf_1"/>
    <property type="match status" value="1"/>
</dbReference>
<comment type="catalytic activity">
    <reaction evidence="5">
        <text>glycyl-tRNA(Gly) + acetyl-CoA = N-acetylglycyl-tRNA(Gly) + CoA + H(+)</text>
        <dbReference type="Rhea" id="RHEA:81867"/>
        <dbReference type="Rhea" id="RHEA-COMP:9683"/>
        <dbReference type="Rhea" id="RHEA-COMP:19766"/>
        <dbReference type="ChEBI" id="CHEBI:15378"/>
        <dbReference type="ChEBI" id="CHEBI:57287"/>
        <dbReference type="ChEBI" id="CHEBI:57288"/>
        <dbReference type="ChEBI" id="CHEBI:78522"/>
        <dbReference type="ChEBI" id="CHEBI:232036"/>
    </reaction>
</comment>
<dbReference type="KEGG" id="dru:Desru_0701"/>
<accession>F6DTW7</accession>
<keyword evidence="3" id="KW-0808">Transferase</keyword>
<dbReference type="SUPFAM" id="SSF55729">
    <property type="entry name" value="Acyl-CoA N-acyltransferases (Nat)"/>
    <property type="match status" value="1"/>
</dbReference>
<dbReference type="STRING" id="696281.Desru_0701"/>
<dbReference type="PROSITE" id="PS51186">
    <property type="entry name" value="GNAT"/>
    <property type="match status" value="1"/>
</dbReference>
<evidence type="ECO:0000256" key="4">
    <source>
        <dbReference type="ARBA" id="ARBA00023315"/>
    </source>
</evidence>
<gene>
    <name evidence="7" type="ordered locus">Desru_0701</name>
</gene>
<dbReference type="HOGENOM" id="CLU_1486779_0_0_9"/>
<sequence length="178" mass="20514">MRSEEIHTQSIILQAIIDCDYDKYKDFTCGNGSLDQFLKTEAYLSHVEKEASTTLVLADNELVAYFTLKHSTIRFENDKGSLEAVECLEIARIGVSIFKQNQGIGKAIVNHIIEYAYIFNEKYIISLALRERVKWYIRNFGFQVAVEEELEADTGDPVIFIYLNLDFQKLKEELESNP</sequence>
<evidence type="ECO:0000259" key="6">
    <source>
        <dbReference type="PROSITE" id="PS51186"/>
    </source>
</evidence>